<feature type="region of interest" description="Disordered" evidence="1">
    <location>
        <begin position="561"/>
        <end position="582"/>
    </location>
</feature>
<dbReference type="PANTHER" id="PTHR30595:SF6">
    <property type="entry name" value="SCHLAFEN ALBA-2 DOMAIN-CONTAINING PROTEIN"/>
    <property type="match status" value="1"/>
</dbReference>
<dbReference type="AlphaFoldDB" id="A0A811G046"/>
<dbReference type="PANTHER" id="PTHR30595">
    <property type="entry name" value="GLPR-RELATED TRANSCRIPTIONAL REPRESSOR"/>
    <property type="match status" value="1"/>
</dbReference>
<organism evidence="3 4">
    <name type="scientific">Corynebacterium diphtheriae</name>
    <dbReference type="NCBI Taxonomy" id="1717"/>
    <lineage>
        <taxon>Bacteria</taxon>
        <taxon>Bacillati</taxon>
        <taxon>Actinomycetota</taxon>
        <taxon>Actinomycetes</taxon>
        <taxon>Mycobacteriales</taxon>
        <taxon>Corynebacteriaceae</taxon>
        <taxon>Corynebacterium</taxon>
    </lineage>
</organism>
<reference evidence="3 4" key="1">
    <citation type="submission" date="2020-02" db="EMBL/GenBank/DDBJ databases">
        <authorList>
            <person name="Brisse S."/>
        </authorList>
    </citation>
    <scope>NUCLEOTIDE SEQUENCE [LARGE SCALE GENOMIC DNA]</scope>
    <source>
        <strain evidence="3">CIP107547</strain>
    </source>
</reference>
<dbReference type="Pfam" id="PF13749">
    <property type="entry name" value="HATPase_c_4"/>
    <property type="match status" value="1"/>
</dbReference>
<feature type="domain" description="Schlafen AlbA-2" evidence="2">
    <location>
        <begin position="34"/>
        <end position="161"/>
    </location>
</feature>
<dbReference type="EMBL" id="CADDAV010000001">
    <property type="protein sequence ID" value="CAB0580216.1"/>
    <property type="molecule type" value="Genomic_DNA"/>
</dbReference>
<dbReference type="InterPro" id="IPR038475">
    <property type="entry name" value="RecG_C_sf"/>
</dbReference>
<evidence type="ECO:0000259" key="2">
    <source>
        <dbReference type="Pfam" id="PF04326"/>
    </source>
</evidence>
<dbReference type="Pfam" id="PF04326">
    <property type="entry name" value="SLFN_AlbA_2"/>
    <property type="match status" value="1"/>
</dbReference>
<dbReference type="Gene3D" id="3.30.950.30">
    <property type="entry name" value="Schlafen, AAA domain"/>
    <property type="match status" value="1"/>
</dbReference>
<dbReference type="Gene3D" id="6.10.10.130">
    <property type="match status" value="1"/>
</dbReference>
<dbReference type="Proteomes" id="UP000480222">
    <property type="component" value="Unassembled WGS sequence"/>
</dbReference>
<proteinExistence type="predicted"/>
<evidence type="ECO:0000313" key="4">
    <source>
        <dbReference type="Proteomes" id="UP000480222"/>
    </source>
</evidence>
<evidence type="ECO:0000256" key="1">
    <source>
        <dbReference type="SAM" id="MobiDB-lite"/>
    </source>
</evidence>
<accession>A0A811G046</accession>
<gene>
    <name evidence="3" type="ORF">CIP107547_00213</name>
</gene>
<evidence type="ECO:0000313" key="3">
    <source>
        <dbReference type="EMBL" id="CAB0580216.1"/>
    </source>
</evidence>
<sequence length="582" mass="64343">MYTLFMEVSLTSLPAHVMNALDAIWEGSIADSLESETLEFKEDPACAGRGKPHGNPQAALIEKLIDEAVCLANGDAGTGHIVVGIKDKIGGPEAFTGTTFDTEKIAKKIFDGTRPNLRPEVHEVRYQNNRLIVIYIPEALSLYSRSKGQTSKRVGSHCEPLSEEQRRAIAATRAHADYSNGISEFNVDDIAADTIQEVRRLLKTKRAQSGIDTSLPTTTNGLLRELGLIDNYGALKRAGAILLLPAPEGQLSIRHFWRSFPGIDPEVTDYNQPLLIALSSLKRRITENANKEIKRIQFSDGQEIAVSAFPQTAVDEVVTNAIIHRDWRLSRPVVIDQSPQTLKVWSPGSLPVGVTPNRLLTTQSIPRNSRLMSAMRMLGLAEESSRGFDRIWAALLGSGRDIPDVHTEDTFVEVILHSGNPDESFIKALHELSLSFNPDMLHSVNTLIVLWHLWTSPVISLKQARVKTQTSSKEATELMFALESNGLLTQIHNTDEWFLSEKARKTTDYYQSQTIPQSSVQTWVEEKLSSGSPISAAEIAESIGMPRPEITEILRNLRRAGKAHIDPSGPQRGSGTRWIKGT</sequence>
<dbReference type="InterPro" id="IPR007421">
    <property type="entry name" value="Schlafen_AlbA_2_dom"/>
</dbReference>
<dbReference type="InterPro" id="IPR038461">
    <property type="entry name" value="Schlafen_AlbA_2_dom_sf"/>
</dbReference>
<comment type="caution">
    <text evidence="3">The sequence shown here is derived from an EMBL/GenBank/DDBJ whole genome shotgun (WGS) entry which is preliminary data.</text>
</comment>
<dbReference type="Gene3D" id="3.30.565.60">
    <property type="match status" value="1"/>
</dbReference>
<name>A0A811G046_CORDP</name>
<protein>
    <submittedName>
        <fullName evidence="3">AAA family ATPase</fullName>
    </submittedName>
</protein>